<dbReference type="GO" id="GO:0044773">
    <property type="term" value="P:mitotic DNA damage checkpoint signaling"/>
    <property type="evidence" value="ECO:0007669"/>
    <property type="project" value="TreeGrafter"/>
</dbReference>
<dbReference type="GO" id="GO:0005681">
    <property type="term" value="C:spliceosomal complex"/>
    <property type="evidence" value="ECO:0007669"/>
    <property type="project" value="InterPro"/>
</dbReference>
<feature type="region of interest" description="Disordered" evidence="6">
    <location>
        <begin position="109"/>
        <end position="148"/>
    </location>
</feature>
<dbReference type="PANTHER" id="PTHR13278">
    <property type="entry name" value="ZINC FINGER PROTEIN 830"/>
    <property type="match status" value="1"/>
</dbReference>
<proteinExistence type="predicted"/>
<dbReference type="AlphaFoldDB" id="A0A8D8G2T6"/>
<keyword evidence="2" id="KW-0479">Metal-binding</keyword>
<accession>A0A8D8G2T6</accession>
<dbReference type="GO" id="GO:0033314">
    <property type="term" value="P:mitotic DNA replication checkpoint signaling"/>
    <property type="evidence" value="ECO:0007669"/>
    <property type="project" value="TreeGrafter"/>
</dbReference>
<evidence type="ECO:0000256" key="4">
    <source>
        <dbReference type="ARBA" id="ARBA00022833"/>
    </source>
</evidence>
<feature type="compositionally biased region" description="Low complexity" evidence="6">
    <location>
        <begin position="126"/>
        <end position="141"/>
    </location>
</feature>
<dbReference type="GO" id="GO:0008270">
    <property type="term" value="F:zinc ion binding"/>
    <property type="evidence" value="ECO:0007669"/>
    <property type="project" value="UniProtKB-KW"/>
</dbReference>
<dbReference type="PANTHER" id="PTHR13278:SF0">
    <property type="entry name" value="ZINC FINGER PROTEIN 830"/>
    <property type="match status" value="1"/>
</dbReference>
<dbReference type="EMBL" id="HBUE01125113">
    <property type="protein sequence ID" value="CAG6494367.1"/>
    <property type="molecule type" value="Transcribed_RNA"/>
</dbReference>
<dbReference type="GO" id="GO:0003676">
    <property type="term" value="F:nucleic acid binding"/>
    <property type="evidence" value="ECO:0007669"/>
    <property type="project" value="InterPro"/>
</dbReference>
<keyword evidence="5" id="KW-0539">Nucleus</keyword>
<keyword evidence="3" id="KW-0863">Zinc-finger</keyword>
<evidence type="ECO:0000256" key="1">
    <source>
        <dbReference type="ARBA" id="ARBA00004123"/>
    </source>
</evidence>
<evidence type="ECO:0000256" key="3">
    <source>
        <dbReference type="ARBA" id="ARBA00022771"/>
    </source>
</evidence>
<comment type="subcellular location">
    <subcellularLocation>
        <location evidence="1">Nucleus</location>
    </subcellularLocation>
</comment>
<evidence type="ECO:0000256" key="6">
    <source>
        <dbReference type="SAM" id="MobiDB-lite"/>
    </source>
</evidence>
<dbReference type="InterPro" id="IPR040050">
    <property type="entry name" value="ZNF830-like"/>
</dbReference>
<dbReference type="GO" id="GO:0033260">
    <property type="term" value="P:nuclear DNA replication"/>
    <property type="evidence" value="ECO:0007669"/>
    <property type="project" value="TreeGrafter"/>
</dbReference>
<reference evidence="7" key="1">
    <citation type="submission" date="2021-05" db="EMBL/GenBank/DDBJ databases">
        <authorList>
            <person name="Alioto T."/>
            <person name="Alioto T."/>
            <person name="Gomez Garrido J."/>
        </authorList>
    </citation>
    <scope>NUCLEOTIDE SEQUENCE</scope>
</reference>
<sequence>MICFGIPYKPSVGRQIRPNRKFLVSKHIFSLFSATFLKKVANSKCTKLNLRRLIDKTKAGSGKHQPDGAGATSVKKIDSSLAKYTDSGQLSCAFCLVSAVWEAHVNSKHHKETIERAKKQQFKPQPIAKSDPSPAPAASIKRPSSPGP</sequence>
<organism evidence="7">
    <name type="scientific">Culex pipiens</name>
    <name type="common">House mosquito</name>
    <dbReference type="NCBI Taxonomy" id="7175"/>
    <lineage>
        <taxon>Eukaryota</taxon>
        <taxon>Metazoa</taxon>
        <taxon>Ecdysozoa</taxon>
        <taxon>Arthropoda</taxon>
        <taxon>Hexapoda</taxon>
        <taxon>Insecta</taxon>
        <taxon>Pterygota</taxon>
        <taxon>Neoptera</taxon>
        <taxon>Endopterygota</taxon>
        <taxon>Diptera</taxon>
        <taxon>Nematocera</taxon>
        <taxon>Culicoidea</taxon>
        <taxon>Culicidae</taxon>
        <taxon>Culicinae</taxon>
        <taxon>Culicini</taxon>
        <taxon>Culex</taxon>
        <taxon>Culex</taxon>
    </lineage>
</organism>
<evidence type="ECO:0000256" key="2">
    <source>
        <dbReference type="ARBA" id="ARBA00022723"/>
    </source>
</evidence>
<evidence type="ECO:0000313" key="7">
    <source>
        <dbReference type="EMBL" id="CAG6494367.1"/>
    </source>
</evidence>
<name>A0A8D8G2T6_CULPI</name>
<keyword evidence="4" id="KW-0862">Zinc</keyword>
<dbReference type="EMBL" id="HBUE01125108">
    <property type="protein sequence ID" value="CAG6494361.1"/>
    <property type="molecule type" value="Transcribed_RNA"/>
</dbReference>
<protein>
    <submittedName>
        <fullName evidence="7">Zinc finger protein 830</fullName>
    </submittedName>
</protein>
<evidence type="ECO:0000256" key="5">
    <source>
        <dbReference type="ARBA" id="ARBA00023242"/>
    </source>
</evidence>